<sequence length="286" mass="32233">FPAAHRTLPMRFSCTIADQGSVENVSRYFKTVAAICRFKVGMKISGEAIELHSAESLKAGGHSLTLKFDASSAFSTYAFLPFSEDIPFIMLEVEINKLVDIFSQAKGHVRWKLFNKPDQTTGLKKPHFLVQMRESHCNHNIPVTVVTEKRWEAYERQPQPMGMQIALPPVRTIFRVLQQFRQAQARFVIMQCDQEGRFQMGARLDQAQAAVHFPDCMVDMSVTSEIHPFKTKLDIKPLLTCFGGLLSAPHCTCQLNVISERVAEIQVLLYESELSFVIGAVNNEAP</sequence>
<evidence type="ECO:0000313" key="3">
    <source>
        <dbReference type="Proteomes" id="UP001328107"/>
    </source>
</evidence>
<dbReference type="Pfam" id="PF04005">
    <property type="entry name" value="Hus1"/>
    <property type="match status" value="1"/>
</dbReference>
<proteinExistence type="inferred from homology"/>
<gene>
    <name evidence="2" type="ORF">PMAYCL1PPCAC_10079</name>
</gene>
<reference evidence="3" key="1">
    <citation type="submission" date="2022-10" db="EMBL/GenBank/DDBJ databases">
        <title>Genome assembly of Pristionchus species.</title>
        <authorList>
            <person name="Yoshida K."/>
            <person name="Sommer R.J."/>
        </authorList>
    </citation>
    <scope>NUCLEOTIDE SEQUENCE [LARGE SCALE GENOMIC DNA]</scope>
    <source>
        <strain evidence="3">RS5460</strain>
    </source>
</reference>
<evidence type="ECO:0000313" key="2">
    <source>
        <dbReference type="EMBL" id="GMR39884.1"/>
    </source>
</evidence>
<feature type="non-terminal residue" evidence="2">
    <location>
        <position position="1"/>
    </location>
</feature>
<keyword evidence="3" id="KW-1185">Reference proteome</keyword>
<dbReference type="AlphaFoldDB" id="A0AAN4ZI90"/>
<dbReference type="PIRSF" id="PIRSF011312">
    <property type="entry name" value="Cell_cycle_HUS1"/>
    <property type="match status" value="1"/>
</dbReference>
<organism evidence="2 3">
    <name type="scientific">Pristionchus mayeri</name>
    <dbReference type="NCBI Taxonomy" id="1317129"/>
    <lineage>
        <taxon>Eukaryota</taxon>
        <taxon>Metazoa</taxon>
        <taxon>Ecdysozoa</taxon>
        <taxon>Nematoda</taxon>
        <taxon>Chromadorea</taxon>
        <taxon>Rhabditida</taxon>
        <taxon>Rhabditina</taxon>
        <taxon>Diplogasteromorpha</taxon>
        <taxon>Diplogasteroidea</taxon>
        <taxon>Neodiplogasteridae</taxon>
        <taxon>Pristionchus</taxon>
    </lineage>
</organism>
<dbReference type="GO" id="GO:0000077">
    <property type="term" value="P:DNA damage checkpoint signaling"/>
    <property type="evidence" value="ECO:0007669"/>
    <property type="project" value="InterPro"/>
</dbReference>
<comment type="caution">
    <text evidence="2">The sequence shown here is derived from an EMBL/GenBank/DDBJ whole genome shotgun (WGS) entry which is preliminary data.</text>
</comment>
<dbReference type="GO" id="GO:0030896">
    <property type="term" value="C:checkpoint clamp complex"/>
    <property type="evidence" value="ECO:0007669"/>
    <property type="project" value="InterPro"/>
</dbReference>
<dbReference type="InterPro" id="IPR016580">
    <property type="entry name" value="HUS1"/>
</dbReference>
<dbReference type="GO" id="GO:0005730">
    <property type="term" value="C:nucleolus"/>
    <property type="evidence" value="ECO:0007669"/>
    <property type="project" value="InterPro"/>
</dbReference>
<dbReference type="Gene3D" id="3.70.10.10">
    <property type="match status" value="1"/>
</dbReference>
<name>A0AAN4ZI90_9BILA</name>
<dbReference type="EMBL" id="BTRK01000003">
    <property type="protein sequence ID" value="GMR39884.1"/>
    <property type="molecule type" value="Genomic_DNA"/>
</dbReference>
<dbReference type="InterPro" id="IPR007150">
    <property type="entry name" value="HUS1/Mec3"/>
</dbReference>
<evidence type="ECO:0000256" key="1">
    <source>
        <dbReference type="ARBA" id="ARBA00005563"/>
    </source>
</evidence>
<dbReference type="Proteomes" id="UP001328107">
    <property type="component" value="Unassembled WGS sequence"/>
</dbReference>
<evidence type="ECO:0008006" key="4">
    <source>
        <dbReference type="Google" id="ProtNLM"/>
    </source>
</evidence>
<accession>A0AAN4ZI90</accession>
<protein>
    <recommendedName>
        <fullName evidence="4">Checkpoint protein</fullName>
    </recommendedName>
</protein>
<comment type="similarity">
    <text evidence="1">Belongs to the HUS1 family.</text>
</comment>